<dbReference type="EMBL" id="FOFS01000017">
    <property type="protein sequence ID" value="SER14622.1"/>
    <property type="molecule type" value="Genomic_DNA"/>
</dbReference>
<name>A0A1H9LSY2_9GAMM</name>
<organism evidence="2 3">
    <name type="scientific">Solimonas aquatica</name>
    <dbReference type="NCBI Taxonomy" id="489703"/>
    <lineage>
        <taxon>Bacteria</taxon>
        <taxon>Pseudomonadati</taxon>
        <taxon>Pseudomonadota</taxon>
        <taxon>Gammaproteobacteria</taxon>
        <taxon>Nevskiales</taxon>
        <taxon>Nevskiaceae</taxon>
        <taxon>Solimonas</taxon>
    </lineage>
</organism>
<proteinExistence type="predicted"/>
<dbReference type="Proteomes" id="UP000199233">
    <property type="component" value="Unassembled WGS sequence"/>
</dbReference>
<feature type="signal peptide" evidence="1">
    <location>
        <begin position="1"/>
        <end position="22"/>
    </location>
</feature>
<accession>A0A1H9LSY2</accession>
<dbReference type="OrthoDB" id="5381041at2"/>
<dbReference type="Pfam" id="PF10677">
    <property type="entry name" value="DUF2490"/>
    <property type="match status" value="1"/>
</dbReference>
<dbReference type="STRING" id="489703.SAMN04488038_11740"/>
<evidence type="ECO:0000256" key="1">
    <source>
        <dbReference type="SAM" id="SignalP"/>
    </source>
</evidence>
<evidence type="ECO:0008006" key="4">
    <source>
        <dbReference type="Google" id="ProtNLM"/>
    </source>
</evidence>
<dbReference type="RefSeq" id="WP_093289301.1">
    <property type="nucleotide sequence ID" value="NZ_FOFS01000017.1"/>
</dbReference>
<protein>
    <recommendedName>
        <fullName evidence="4">DUF2490 domain-containing protein</fullName>
    </recommendedName>
</protein>
<sequence length="233" mass="26415">MRGFSKVLAVLLLGAGPGAAWADADHTQTLWTSWSNTTALSRDWSLVSDVQLRSNDDAEDLRNFIVRAGLSYALNPQLRMAAGFAYIDTYRPGSSTLTEHRSWQQLIASQRIGGCTFSERLRLEQRFIERAGAPDTYSDRLRLQGRVTMPLQDRDKPLERGAFAFLQDEVFFHLSHRQRLNGKLFDQNRLYAGLGWRFSPKLDVEAGYLNQLVLGRSVDTQNHALQLQISTKI</sequence>
<feature type="chain" id="PRO_5011640413" description="DUF2490 domain-containing protein" evidence="1">
    <location>
        <begin position="23"/>
        <end position="233"/>
    </location>
</feature>
<gene>
    <name evidence="2" type="ORF">SAMN04488038_11740</name>
</gene>
<evidence type="ECO:0000313" key="3">
    <source>
        <dbReference type="Proteomes" id="UP000199233"/>
    </source>
</evidence>
<keyword evidence="1" id="KW-0732">Signal</keyword>
<evidence type="ECO:0000313" key="2">
    <source>
        <dbReference type="EMBL" id="SER14622.1"/>
    </source>
</evidence>
<dbReference type="AlphaFoldDB" id="A0A1H9LSY2"/>
<keyword evidence="3" id="KW-1185">Reference proteome</keyword>
<reference evidence="2 3" key="1">
    <citation type="submission" date="2016-10" db="EMBL/GenBank/DDBJ databases">
        <authorList>
            <person name="de Groot N.N."/>
        </authorList>
    </citation>
    <scope>NUCLEOTIDE SEQUENCE [LARGE SCALE GENOMIC DNA]</scope>
    <source>
        <strain evidence="2 3">DSM 25927</strain>
    </source>
</reference>
<dbReference type="InterPro" id="IPR019619">
    <property type="entry name" value="DUF2490"/>
</dbReference>